<comment type="caution">
    <text evidence="2">The sequence shown here is derived from an EMBL/GenBank/DDBJ whole genome shotgun (WGS) entry which is preliminary data.</text>
</comment>
<protein>
    <submittedName>
        <fullName evidence="2">Uncharacterized protein</fullName>
    </submittedName>
</protein>
<dbReference type="EMBL" id="JAYGII010000019">
    <property type="protein sequence ID" value="MEA5446018.1"/>
    <property type="molecule type" value="Genomic_DNA"/>
</dbReference>
<keyword evidence="3" id="KW-1185">Reference proteome</keyword>
<evidence type="ECO:0000313" key="3">
    <source>
        <dbReference type="Proteomes" id="UP001302316"/>
    </source>
</evidence>
<name>A0AAP6JFR6_9GAMM</name>
<organism evidence="2 3">
    <name type="scientific">Natronospira elongata</name>
    <dbReference type="NCBI Taxonomy" id="3110268"/>
    <lineage>
        <taxon>Bacteria</taxon>
        <taxon>Pseudomonadati</taxon>
        <taxon>Pseudomonadota</taxon>
        <taxon>Gammaproteobacteria</taxon>
        <taxon>Natronospirales</taxon>
        <taxon>Natronospiraceae</taxon>
        <taxon>Natronospira</taxon>
    </lineage>
</organism>
<sequence>MTAFLVVVAIGALISFSVMVWRDADARVRRLAQIAVIVAGAGLLVEMVATGFNLINITPGFSFVIAAGLAFGLALPGMILYAMPK</sequence>
<feature type="transmembrane region" description="Helical" evidence="1">
    <location>
        <begin position="61"/>
        <end position="83"/>
    </location>
</feature>
<dbReference type="RefSeq" id="WP_346051979.1">
    <property type="nucleotide sequence ID" value="NZ_JAYGII010000019.1"/>
</dbReference>
<keyword evidence="1" id="KW-0472">Membrane</keyword>
<reference evidence="2 3" key="1">
    <citation type="submission" date="2023-12" db="EMBL/GenBank/DDBJ databases">
        <title>Whole-genome sequencing of halo(alkali)philic microorganisms from hypersaline lakes.</title>
        <authorList>
            <person name="Sorokin D.Y."/>
            <person name="Merkel A.Y."/>
            <person name="Messina E."/>
            <person name="Yakimov M."/>
        </authorList>
    </citation>
    <scope>NUCLEOTIDE SEQUENCE [LARGE SCALE GENOMIC DNA]</scope>
    <source>
        <strain evidence="2 3">AB-CW1</strain>
    </source>
</reference>
<accession>A0AAP6JFR6</accession>
<proteinExistence type="predicted"/>
<keyword evidence="1" id="KW-0812">Transmembrane</keyword>
<keyword evidence="1" id="KW-1133">Transmembrane helix</keyword>
<gene>
    <name evidence="2" type="ORF">VCB98_09325</name>
</gene>
<evidence type="ECO:0000256" key="1">
    <source>
        <dbReference type="SAM" id="Phobius"/>
    </source>
</evidence>
<dbReference type="AlphaFoldDB" id="A0AAP6JFR6"/>
<evidence type="ECO:0000313" key="2">
    <source>
        <dbReference type="EMBL" id="MEA5446018.1"/>
    </source>
</evidence>
<feature type="transmembrane region" description="Helical" evidence="1">
    <location>
        <begin position="32"/>
        <end position="54"/>
    </location>
</feature>
<dbReference type="Proteomes" id="UP001302316">
    <property type="component" value="Unassembled WGS sequence"/>
</dbReference>